<dbReference type="InterPro" id="IPR000089">
    <property type="entry name" value="Biotin_lipoyl"/>
</dbReference>
<dbReference type="HAMAP" id="MF_00272">
    <property type="entry name" value="GcvH"/>
    <property type="match status" value="1"/>
</dbReference>
<sequence>MNLPDDLYYSPEHFWVRDEGKGRVTLGITDFAQKQLGSLIFIDLPQVEDEVEADDEMGAVESAKSVSDLICPVSGKIIDVNQEVINEPTLVNESPYTDGWMVVVELSDPAQLKDLDTAEDYESRVDNEEEE</sequence>
<dbReference type="NCBIfam" id="NF002270">
    <property type="entry name" value="PRK01202.1"/>
    <property type="match status" value="1"/>
</dbReference>
<dbReference type="PANTHER" id="PTHR11715:SF3">
    <property type="entry name" value="GLYCINE CLEAVAGE SYSTEM H PROTEIN-RELATED"/>
    <property type="match status" value="1"/>
</dbReference>
<accession>A0A0D2JAE5</accession>
<comment type="function">
    <text evidence="3">The glycine cleavage system catalyzes the degradation of glycine. The H protein shuttles the methylamine group of glycine from the P protein to the T protein.</text>
</comment>
<gene>
    <name evidence="3" type="primary">gcvH</name>
    <name evidence="6" type="ORF">X474_17690</name>
</gene>
<proteinExistence type="inferred from homology"/>
<dbReference type="InterPro" id="IPR017453">
    <property type="entry name" value="GCV_H_sub"/>
</dbReference>
<comment type="subunit">
    <text evidence="3">The glycine cleavage system is composed of four proteins: P, T, L and H.</text>
</comment>
<dbReference type="SUPFAM" id="SSF51230">
    <property type="entry name" value="Single hybrid motif"/>
    <property type="match status" value="1"/>
</dbReference>
<dbReference type="InParanoid" id="A0A0D2JAE5"/>
<evidence type="ECO:0000256" key="3">
    <source>
        <dbReference type="HAMAP-Rule" id="MF_00272"/>
    </source>
</evidence>
<evidence type="ECO:0000256" key="1">
    <source>
        <dbReference type="ARBA" id="ARBA00009249"/>
    </source>
</evidence>
<comment type="cofactor">
    <cofactor evidence="3">
        <name>(R)-lipoate</name>
        <dbReference type="ChEBI" id="CHEBI:83088"/>
    </cofactor>
    <text evidence="3">Binds 1 lipoyl cofactor covalently.</text>
</comment>
<evidence type="ECO:0000256" key="4">
    <source>
        <dbReference type="PIRSR" id="PIRSR617453-50"/>
    </source>
</evidence>
<dbReference type="AlphaFoldDB" id="A0A0D2JAE5"/>
<dbReference type="InterPro" id="IPR033753">
    <property type="entry name" value="GCV_H/Fam206"/>
</dbReference>
<dbReference type="Pfam" id="PF01597">
    <property type="entry name" value="GCV_H"/>
    <property type="match status" value="1"/>
</dbReference>
<comment type="caution">
    <text evidence="6">The sequence shown here is derived from an EMBL/GenBank/DDBJ whole genome shotgun (WGS) entry which is preliminary data.</text>
</comment>
<dbReference type="EMBL" id="AZAC01000024">
    <property type="protein sequence ID" value="KIX12701.1"/>
    <property type="molecule type" value="Genomic_DNA"/>
</dbReference>
<keyword evidence="7" id="KW-1185">Reference proteome</keyword>
<feature type="modified residue" description="N6-lipoyllysine" evidence="3 4">
    <location>
        <position position="64"/>
    </location>
</feature>
<dbReference type="GO" id="GO:0009249">
    <property type="term" value="P:protein lipoylation"/>
    <property type="evidence" value="ECO:0007669"/>
    <property type="project" value="TreeGrafter"/>
</dbReference>
<dbReference type="CDD" id="cd06848">
    <property type="entry name" value="GCS_H"/>
    <property type="match status" value="1"/>
</dbReference>
<evidence type="ECO:0000256" key="2">
    <source>
        <dbReference type="ARBA" id="ARBA00022823"/>
    </source>
</evidence>
<dbReference type="PANTHER" id="PTHR11715">
    <property type="entry name" value="GLYCINE CLEAVAGE SYSTEM H PROTEIN"/>
    <property type="match status" value="1"/>
</dbReference>
<reference evidence="6 7" key="1">
    <citation type="submission" date="2013-11" db="EMBL/GenBank/DDBJ databases">
        <title>Metagenomic analysis of a methanogenic consortium involved in long chain n-alkane degradation.</title>
        <authorList>
            <person name="Davidova I.A."/>
            <person name="Callaghan A.V."/>
            <person name="Wawrik B."/>
            <person name="Pruitt S."/>
            <person name="Marks C."/>
            <person name="Duncan K.E."/>
            <person name="Suflita J.M."/>
        </authorList>
    </citation>
    <scope>NUCLEOTIDE SEQUENCE [LARGE SCALE GENOMIC DNA]</scope>
    <source>
        <strain evidence="6 7">SPR</strain>
    </source>
</reference>
<feature type="domain" description="Lipoyl-binding" evidence="5">
    <location>
        <begin position="23"/>
        <end position="105"/>
    </location>
</feature>
<dbReference type="Proteomes" id="UP000032233">
    <property type="component" value="Unassembled WGS sequence"/>
</dbReference>
<protein>
    <recommendedName>
        <fullName evidence="3">Glycine cleavage system H protein</fullName>
    </recommendedName>
</protein>
<organism evidence="6 7">
    <name type="scientific">Dethiosulfatarculus sandiegensis</name>
    <dbReference type="NCBI Taxonomy" id="1429043"/>
    <lineage>
        <taxon>Bacteria</taxon>
        <taxon>Pseudomonadati</taxon>
        <taxon>Thermodesulfobacteriota</taxon>
        <taxon>Desulfarculia</taxon>
        <taxon>Desulfarculales</taxon>
        <taxon>Desulfarculaceae</taxon>
        <taxon>Dethiosulfatarculus</taxon>
    </lineage>
</organism>
<dbReference type="OrthoDB" id="9796712at2"/>
<dbReference type="Gene3D" id="2.40.50.100">
    <property type="match status" value="1"/>
</dbReference>
<dbReference type="RefSeq" id="WP_044350271.1">
    <property type="nucleotide sequence ID" value="NZ_AZAC01000024.1"/>
</dbReference>
<dbReference type="InterPro" id="IPR011053">
    <property type="entry name" value="Single_hybrid_motif"/>
</dbReference>
<dbReference type="NCBIfam" id="TIGR00527">
    <property type="entry name" value="gcvH"/>
    <property type="match status" value="1"/>
</dbReference>
<dbReference type="GO" id="GO:0005829">
    <property type="term" value="C:cytosol"/>
    <property type="evidence" value="ECO:0007669"/>
    <property type="project" value="TreeGrafter"/>
</dbReference>
<evidence type="ECO:0000259" key="5">
    <source>
        <dbReference type="PROSITE" id="PS50968"/>
    </source>
</evidence>
<dbReference type="PROSITE" id="PS50968">
    <property type="entry name" value="BIOTINYL_LIPOYL"/>
    <property type="match status" value="1"/>
</dbReference>
<evidence type="ECO:0000313" key="7">
    <source>
        <dbReference type="Proteomes" id="UP000032233"/>
    </source>
</evidence>
<dbReference type="InterPro" id="IPR002930">
    <property type="entry name" value="GCV_H"/>
</dbReference>
<dbReference type="GO" id="GO:0005960">
    <property type="term" value="C:glycine cleavage complex"/>
    <property type="evidence" value="ECO:0007669"/>
    <property type="project" value="InterPro"/>
</dbReference>
<dbReference type="STRING" id="1429043.X474_17690"/>
<keyword evidence="2 3" id="KW-0450">Lipoyl</keyword>
<dbReference type="PATRIC" id="fig|1429043.3.peg.3742"/>
<evidence type="ECO:0000313" key="6">
    <source>
        <dbReference type="EMBL" id="KIX12701.1"/>
    </source>
</evidence>
<name>A0A0D2JAE5_9BACT</name>
<dbReference type="GO" id="GO:0019464">
    <property type="term" value="P:glycine decarboxylation via glycine cleavage system"/>
    <property type="evidence" value="ECO:0007669"/>
    <property type="project" value="UniProtKB-UniRule"/>
</dbReference>
<comment type="similarity">
    <text evidence="1 3">Belongs to the GcvH family.</text>
</comment>